<organism evidence="1 2">
    <name type="scientific">Pseudoduganella aquatica</name>
    <dbReference type="NCBI Taxonomy" id="2660641"/>
    <lineage>
        <taxon>Bacteria</taxon>
        <taxon>Pseudomonadati</taxon>
        <taxon>Pseudomonadota</taxon>
        <taxon>Betaproteobacteria</taxon>
        <taxon>Burkholderiales</taxon>
        <taxon>Oxalobacteraceae</taxon>
        <taxon>Telluria group</taxon>
        <taxon>Pseudoduganella</taxon>
    </lineage>
</organism>
<dbReference type="Gene3D" id="3.40.50.150">
    <property type="entry name" value="Vaccinia Virus protein VP39"/>
    <property type="match status" value="1"/>
</dbReference>
<dbReference type="RefSeq" id="WP_161074020.1">
    <property type="nucleotide sequence ID" value="NZ_WWCU01000026.1"/>
</dbReference>
<protein>
    <recommendedName>
        <fullName evidence="3">Class I SAM-dependent methyltransferase</fullName>
    </recommendedName>
</protein>
<evidence type="ECO:0008006" key="3">
    <source>
        <dbReference type="Google" id="ProtNLM"/>
    </source>
</evidence>
<dbReference type="Proteomes" id="UP000450676">
    <property type="component" value="Unassembled WGS sequence"/>
</dbReference>
<keyword evidence="2" id="KW-1185">Reference proteome</keyword>
<dbReference type="SUPFAM" id="SSF53335">
    <property type="entry name" value="S-adenosyl-L-methionine-dependent methyltransferases"/>
    <property type="match status" value="1"/>
</dbReference>
<evidence type="ECO:0000313" key="1">
    <source>
        <dbReference type="EMBL" id="MYN09724.1"/>
    </source>
</evidence>
<reference evidence="1 2" key="1">
    <citation type="submission" date="2019-12" db="EMBL/GenBank/DDBJ databases">
        <title>Novel species isolated from a subtropical stream in China.</title>
        <authorList>
            <person name="Lu H."/>
        </authorList>
    </citation>
    <scope>NUCLEOTIDE SEQUENCE [LARGE SCALE GENOMIC DNA]</scope>
    <source>
        <strain evidence="1 2">FT127W</strain>
    </source>
</reference>
<dbReference type="InterPro" id="IPR029063">
    <property type="entry name" value="SAM-dependent_MTases_sf"/>
</dbReference>
<comment type="caution">
    <text evidence="1">The sequence shown here is derived from an EMBL/GenBank/DDBJ whole genome shotgun (WGS) entry which is preliminary data.</text>
</comment>
<sequence>MTPELRQLIDTALQHLPADGGGGCPPEKALAMAEYVVSENINYAVEIGVYKGRSFFPTALAQQSIGGQVIGIDPYLKSSARENDLTPEMKVVVNNIIDAWDTVDSYISNMRRIALWGLGNNAMLLRETSEVAVKYLPDGIGMLHIDGNHDIEFVAKDILYYLPKIKNNGLIIMDDTDWDSVRSCLPLLAAQCKLESEHGTWQVWRKA</sequence>
<dbReference type="AlphaFoldDB" id="A0A7X4HEY4"/>
<name>A0A7X4HEY4_9BURK</name>
<accession>A0A7X4HEY4</accession>
<evidence type="ECO:0000313" key="2">
    <source>
        <dbReference type="Proteomes" id="UP000450676"/>
    </source>
</evidence>
<proteinExistence type="predicted"/>
<dbReference type="Pfam" id="PF13578">
    <property type="entry name" value="Methyltransf_24"/>
    <property type="match status" value="1"/>
</dbReference>
<gene>
    <name evidence="1" type="ORF">GTP77_20590</name>
</gene>
<dbReference type="EMBL" id="WWCU01000026">
    <property type="protein sequence ID" value="MYN09724.1"/>
    <property type="molecule type" value="Genomic_DNA"/>
</dbReference>